<reference evidence="2 3" key="1">
    <citation type="journal article" date="2016" name="Nat. Commun.">
        <title>Extremotolerant tardigrade genome and improved radiotolerance of human cultured cells by tardigrade-unique protein.</title>
        <authorList>
            <person name="Hashimoto T."/>
            <person name="Horikawa D.D."/>
            <person name="Saito Y."/>
            <person name="Kuwahara H."/>
            <person name="Kozuka-Hata H."/>
            <person name="Shin-I T."/>
            <person name="Minakuchi Y."/>
            <person name="Ohishi K."/>
            <person name="Motoyama A."/>
            <person name="Aizu T."/>
            <person name="Enomoto A."/>
            <person name="Kondo K."/>
            <person name="Tanaka S."/>
            <person name="Hara Y."/>
            <person name="Koshikawa S."/>
            <person name="Sagara H."/>
            <person name="Miura T."/>
            <person name="Yokobori S."/>
            <person name="Miyagawa K."/>
            <person name="Suzuki Y."/>
            <person name="Kubo T."/>
            <person name="Oyama M."/>
            <person name="Kohara Y."/>
            <person name="Fujiyama A."/>
            <person name="Arakawa K."/>
            <person name="Katayama T."/>
            <person name="Toyoda A."/>
            <person name="Kunieda T."/>
        </authorList>
    </citation>
    <scope>NUCLEOTIDE SEQUENCE [LARGE SCALE GENOMIC DNA]</scope>
    <source>
        <strain evidence="2 3">YOKOZUNA-1</strain>
    </source>
</reference>
<feature type="compositionally biased region" description="Basic and acidic residues" evidence="1">
    <location>
        <begin position="16"/>
        <end position="28"/>
    </location>
</feature>
<gene>
    <name evidence="2" type="primary">RvY_06549</name>
    <name evidence="2" type="synonym">RvY_06549.2</name>
    <name evidence="2" type="ORF">RvY_06549-2</name>
</gene>
<evidence type="ECO:0008006" key="4">
    <source>
        <dbReference type="Google" id="ProtNLM"/>
    </source>
</evidence>
<organism evidence="2 3">
    <name type="scientific">Ramazzottius varieornatus</name>
    <name type="common">Water bear</name>
    <name type="synonym">Tardigrade</name>
    <dbReference type="NCBI Taxonomy" id="947166"/>
    <lineage>
        <taxon>Eukaryota</taxon>
        <taxon>Metazoa</taxon>
        <taxon>Ecdysozoa</taxon>
        <taxon>Tardigrada</taxon>
        <taxon>Eutardigrada</taxon>
        <taxon>Parachela</taxon>
        <taxon>Hypsibioidea</taxon>
        <taxon>Ramazzottiidae</taxon>
        <taxon>Ramazzottius</taxon>
    </lineage>
</organism>
<evidence type="ECO:0000313" key="3">
    <source>
        <dbReference type="Proteomes" id="UP000186922"/>
    </source>
</evidence>
<dbReference type="AlphaFoldDB" id="A0A1D1UZ06"/>
<dbReference type="Proteomes" id="UP000186922">
    <property type="component" value="Unassembled WGS sequence"/>
</dbReference>
<evidence type="ECO:0000313" key="2">
    <source>
        <dbReference type="EMBL" id="GAU94839.1"/>
    </source>
</evidence>
<feature type="region of interest" description="Disordered" evidence="1">
    <location>
        <begin position="1"/>
        <end position="28"/>
    </location>
</feature>
<accession>A0A1D1UZ06</accession>
<sequence length="194" mass="22076">MTPLIPKPTNKKKKPEGRNDPAGHRPVRDLTDAENWFGTNVFVPHIQNMRRFLQERFDKNSQVPQPLEILLPSLARVSTPSAALFRPALNFYNADLGEANSLLEWFALEVINWCAMWQERLVTPALGSVEGVIREIVDRNLGRQFTVITKLFMIYALVPITSSSAGKKFFSAETGKNMVQDVHEKRTVVRLNCR</sequence>
<evidence type="ECO:0000256" key="1">
    <source>
        <dbReference type="SAM" id="MobiDB-lite"/>
    </source>
</evidence>
<name>A0A1D1UZ06_RAMVA</name>
<protein>
    <recommendedName>
        <fullName evidence="4">HAT C-terminal dimerisation domain-containing protein</fullName>
    </recommendedName>
</protein>
<keyword evidence="3" id="KW-1185">Reference proteome</keyword>
<comment type="caution">
    <text evidence="2">The sequence shown here is derived from an EMBL/GenBank/DDBJ whole genome shotgun (WGS) entry which is preliminary data.</text>
</comment>
<proteinExistence type="predicted"/>
<dbReference type="EMBL" id="BDGG01000003">
    <property type="protein sequence ID" value="GAU94839.1"/>
    <property type="molecule type" value="Genomic_DNA"/>
</dbReference>